<dbReference type="CDD" id="cd03801">
    <property type="entry name" value="GT4_PimA-like"/>
    <property type="match status" value="1"/>
</dbReference>
<sequence>MRILSVSAQKPDGTGSGTFLAQTVAAQVAAGHETAVICGVSNSDAIESLPAQTRVFSVRFDTSELPFHVCGMSDEMPYPATRYCDLTPAMEAALERAFGAALDRALLEFEPDLVICHHLYLVSSFVRERVRGVPVGVLCHATDLRQMALHGLEHERIVRAMRRMDAVFALHETQAAQVVKTYGVDWARVHMMGTGYDHRIFCPGDGRVPRRPGSLAFVGKMSFKKGVESLIAALDLIGPEDVGLEGLSLTLVGGHDPASSDYARIERRARACRWPVRLAGRVPEEEVVRAYRASEVFVLPSFYEGMPLVGIEALACGCKVVMTDLPGLCQGMEALLPRNPLRWVAPPTLVGVDTPDPAELPSFERRLADAILDALRAPSEPFDTSAASWAAVSARILSHLKPGSTPESGALR</sequence>
<name>A0A7S7M7M2_9ACTN</name>
<evidence type="ECO:0000256" key="2">
    <source>
        <dbReference type="ARBA" id="ARBA00022679"/>
    </source>
</evidence>
<dbReference type="Pfam" id="PF13692">
    <property type="entry name" value="Glyco_trans_1_4"/>
    <property type="match status" value="1"/>
</dbReference>
<dbReference type="Gene3D" id="3.40.50.2000">
    <property type="entry name" value="Glycogen Phosphorylase B"/>
    <property type="match status" value="2"/>
</dbReference>
<keyword evidence="1" id="KW-0328">Glycosyltransferase</keyword>
<evidence type="ECO:0000259" key="3">
    <source>
        <dbReference type="Pfam" id="PF13439"/>
    </source>
</evidence>
<feature type="domain" description="Glycosyltransferase subfamily 4-like N-terminal" evidence="3">
    <location>
        <begin position="15"/>
        <end position="198"/>
    </location>
</feature>
<protein>
    <submittedName>
        <fullName evidence="4">Glycosyltransferase family 4 protein</fullName>
    </submittedName>
</protein>
<dbReference type="Pfam" id="PF13439">
    <property type="entry name" value="Glyco_transf_4"/>
    <property type="match status" value="1"/>
</dbReference>
<dbReference type="InterPro" id="IPR028098">
    <property type="entry name" value="Glyco_trans_4-like_N"/>
</dbReference>
<reference evidence="4 5" key="1">
    <citation type="submission" date="2020-10" db="EMBL/GenBank/DDBJ databases">
        <title>Olsenella immobilis sp.nov., isolated from the mud in a fermentation cellar used for the production of Chinese strong-flavoured liquor.</title>
        <authorList>
            <person name="Lu L."/>
        </authorList>
    </citation>
    <scope>NUCLEOTIDE SEQUENCE [LARGE SCALE GENOMIC DNA]</scope>
    <source>
        <strain evidence="4 5">LZLJ-2</strain>
    </source>
</reference>
<dbReference type="PANTHER" id="PTHR46401:SF2">
    <property type="entry name" value="GLYCOSYLTRANSFERASE WBBK-RELATED"/>
    <property type="match status" value="1"/>
</dbReference>
<keyword evidence="2 4" id="KW-0808">Transferase</keyword>
<proteinExistence type="predicted"/>
<evidence type="ECO:0000313" key="4">
    <source>
        <dbReference type="EMBL" id="QOY60222.1"/>
    </source>
</evidence>
<evidence type="ECO:0000313" key="5">
    <source>
        <dbReference type="Proteomes" id="UP000593735"/>
    </source>
</evidence>
<dbReference type="KEGG" id="tio:INP52_07325"/>
<dbReference type="EMBL" id="CP063767">
    <property type="protein sequence ID" value="QOY60222.1"/>
    <property type="molecule type" value="Genomic_DNA"/>
</dbReference>
<dbReference type="GO" id="GO:0016757">
    <property type="term" value="F:glycosyltransferase activity"/>
    <property type="evidence" value="ECO:0007669"/>
    <property type="project" value="UniProtKB-KW"/>
</dbReference>
<accession>A0A7S7M7M2</accession>
<dbReference type="SUPFAM" id="SSF53756">
    <property type="entry name" value="UDP-Glycosyltransferase/glycogen phosphorylase"/>
    <property type="match status" value="1"/>
</dbReference>
<dbReference type="GO" id="GO:0009103">
    <property type="term" value="P:lipopolysaccharide biosynthetic process"/>
    <property type="evidence" value="ECO:0007669"/>
    <property type="project" value="TreeGrafter"/>
</dbReference>
<organism evidence="4 5">
    <name type="scientific">Thermophilibacter immobilis</name>
    <dbReference type="NCBI Taxonomy" id="2779519"/>
    <lineage>
        <taxon>Bacteria</taxon>
        <taxon>Bacillati</taxon>
        <taxon>Actinomycetota</taxon>
        <taxon>Coriobacteriia</taxon>
        <taxon>Coriobacteriales</taxon>
        <taxon>Atopobiaceae</taxon>
        <taxon>Thermophilibacter</taxon>
    </lineage>
</organism>
<keyword evidence="5" id="KW-1185">Reference proteome</keyword>
<dbReference type="RefSeq" id="WP_194370438.1">
    <property type="nucleotide sequence ID" value="NZ_CP063767.1"/>
</dbReference>
<evidence type="ECO:0000256" key="1">
    <source>
        <dbReference type="ARBA" id="ARBA00022676"/>
    </source>
</evidence>
<dbReference type="AlphaFoldDB" id="A0A7S7M7M2"/>
<dbReference type="PANTHER" id="PTHR46401">
    <property type="entry name" value="GLYCOSYLTRANSFERASE WBBK-RELATED"/>
    <property type="match status" value="1"/>
</dbReference>
<dbReference type="Proteomes" id="UP000593735">
    <property type="component" value="Chromosome"/>
</dbReference>
<gene>
    <name evidence="4" type="ORF">INP52_07325</name>
</gene>